<dbReference type="PANTHER" id="PTHR34388">
    <property type="entry name" value="DNA POLYMERASE III SUBUNIT DELTA"/>
    <property type="match status" value="1"/>
</dbReference>
<evidence type="ECO:0000259" key="10">
    <source>
        <dbReference type="Pfam" id="PF21694"/>
    </source>
</evidence>
<dbReference type="InterPro" id="IPR048466">
    <property type="entry name" value="DNA_pol3_delta-like_C"/>
</dbReference>
<evidence type="ECO:0000256" key="3">
    <source>
        <dbReference type="ARBA" id="ARBA00022679"/>
    </source>
</evidence>
<evidence type="ECO:0000256" key="7">
    <source>
        <dbReference type="ARBA" id="ARBA00034754"/>
    </source>
</evidence>
<dbReference type="GO" id="GO:0003887">
    <property type="term" value="F:DNA-directed DNA polymerase activity"/>
    <property type="evidence" value="ECO:0007669"/>
    <property type="project" value="UniProtKB-EC"/>
</dbReference>
<keyword evidence="6" id="KW-0239">DNA-directed DNA polymerase</keyword>
<comment type="catalytic activity">
    <reaction evidence="8">
        <text>DNA(n) + a 2'-deoxyribonucleoside 5'-triphosphate = DNA(n+1) + diphosphate</text>
        <dbReference type="Rhea" id="RHEA:22508"/>
        <dbReference type="Rhea" id="RHEA-COMP:17339"/>
        <dbReference type="Rhea" id="RHEA-COMP:17340"/>
        <dbReference type="ChEBI" id="CHEBI:33019"/>
        <dbReference type="ChEBI" id="CHEBI:61560"/>
        <dbReference type="ChEBI" id="CHEBI:173112"/>
        <dbReference type="EC" id="2.7.7.7"/>
    </reaction>
</comment>
<dbReference type="Pfam" id="PF06144">
    <property type="entry name" value="DNA_pol3_delta"/>
    <property type="match status" value="1"/>
</dbReference>
<keyword evidence="3 11" id="KW-0808">Transferase</keyword>
<dbReference type="Gene3D" id="3.40.50.300">
    <property type="entry name" value="P-loop containing nucleotide triphosphate hydrolases"/>
    <property type="match status" value="1"/>
</dbReference>
<dbReference type="InterPro" id="IPR008921">
    <property type="entry name" value="DNA_pol3_clamp-load_cplx_C"/>
</dbReference>
<dbReference type="Gene3D" id="1.20.272.10">
    <property type="match status" value="1"/>
</dbReference>
<evidence type="ECO:0000256" key="5">
    <source>
        <dbReference type="ARBA" id="ARBA00022705"/>
    </source>
</evidence>
<comment type="similarity">
    <text evidence="7">Belongs to the DNA polymerase HolA subunit family.</text>
</comment>
<dbReference type="InterPro" id="IPR010372">
    <property type="entry name" value="DNA_pol3_delta_N"/>
</dbReference>
<evidence type="ECO:0000256" key="8">
    <source>
        <dbReference type="ARBA" id="ARBA00049244"/>
    </source>
</evidence>
<evidence type="ECO:0000256" key="2">
    <source>
        <dbReference type="ARBA" id="ARBA00017703"/>
    </source>
</evidence>
<keyword evidence="12" id="KW-1185">Reference proteome</keyword>
<evidence type="ECO:0000259" key="9">
    <source>
        <dbReference type="Pfam" id="PF06144"/>
    </source>
</evidence>
<reference evidence="11 12" key="1">
    <citation type="submission" date="2023-07" db="EMBL/GenBank/DDBJ databases">
        <title>The novel representative of Negativicutes class, Anaeroselena agilis gen. nov. sp. nov.</title>
        <authorList>
            <person name="Prokofeva M.I."/>
            <person name="Elcheninov A.G."/>
            <person name="Klyukina A."/>
            <person name="Kublanov I.V."/>
            <person name="Frolov E.N."/>
            <person name="Podosokorskaya O.A."/>
        </authorList>
    </citation>
    <scope>NUCLEOTIDE SEQUENCE [LARGE SCALE GENOMIC DNA]</scope>
    <source>
        <strain evidence="11 12">4137-cl</strain>
    </source>
</reference>
<sequence>MDYNEAMAEIKKGRVRPVYLIHGEETYLARRLEKAVTEALLPPEERDMSLAVLDRDPPPAELANLIETVPFMGGKNVIVIRGTNLFRSSKSEEGEGGGDERLLKLLEAMPDYSHVVFMTADTADKRRKLYKCVERCGAAVDVSPLKAKDIRPWLTAKLAELGRRLAPDAAEELLAAFSMMPQLSLGLLDNELDKIALYARGQTITRQDVLAAMSAVPEVSVFAMIDAVSQKQAGKALKLLAEQLAAGENALRLLALLTRQVRMLWRGKELADGGAGSREVAAELGVPPFVGEKLLRQGRGFTAAALRRTLVSLAEADRDLKNGRADKYVLERIVIEMCR</sequence>
<evidence type="ECO:0000256" key="6">
    <source>
        <dbReference type="ARBA" id="ARBA00022932"/>
    </source>
</evidence>
<gene>
    <name evidence="11" type="primary">holA</name>
    <name evidence="11" type="ORF">Q4T40_12050</name>
</gene>
<keyword evidence="4 11" id="KW-0548">Nucleotidyltransferase</keyword>
<name>A0ABU3NYW1_9FIRM</name>
<protein>
    <recommendedName>
        <fullName evidence="2">DNA polymerase III subunit delta</fullName>
        <ecNumber evidence="1">2.7.7.7</ecNumber>
    </recommendedName>
</protein>
<dbReference type="Proteomes" id="UP001254848">
    <property type="component" value="Unassembled WGS sequence"/>
</dbReference>
<accession>A0ABU3NYW1</accession>
<dbReference type="EMBL" id="JAUOZS010000001">
    <property type="protein sequence ID" value="MDT8901978.1"/>
    <property type="molecule type" value="Genomic_DNA"/>
</dbReference>
<dbReference type="NCBIfam" id="TIGR01128">
    <property type="entry name" value="holA"/>
    <property type="match status" value="1"/>
</dbReference>
<dbReference type="PANTHER" id="PTHR34388:SF1">
    <property type="entry name" value="DNA POLYMERASE III SUBUNIT DELTA"/>
    <property type="match status" value="1"/>
</dbReference>
<dbReference type="Gene3D" id="1.10.8.60">
    <property type="match status" value="1"/>
</dbReference>
<dbReference type="Pfam" id="PF21694">
    <property type="entry name" value="DNA_pol3_delta_C"/>
    <property type="match status" value="1"/>
</dbReference>
<dbReference type="EC" id="2.7.7.7" evidence="1"/>
<dbReference type="InterPro" id="IPR027417">
    <property type="entry name" value="P-loop_NTPase"/>
</dbReference>
<feature type="domain" description="DNA polymerase III delta N-terminal" evidence="9">
    <location>
        <begin position="19"/>
        <end position="135"/>
    </location>
</feature>
<evidence type="ECO:0000256" key="4">
    <source>
        <dbReference type="ARBA" id="ARBA00022695"/>
    </source>
</evidence>
<proteinExistence type="inferred from homology"/>
<comment type="caution">
    <text evidence="11">The sequence shown here is derived from an EMBL/GenBank/DDBJ whole genome shotgun (WGS) entry which is preliminary data.</text>
</comment>
<evidence type="ECO:0000256" key="1">
    <source>
        <dbReference type="ARBA" id="ARBA00012417"/>
    </source>
</evidence>
<dbReference type="InterPro" id="IPR005790">
    <property type="entry name" value="DNA_polIII_delta"/>
</dbReference>
<dbReference type="SUPFAM" id="SSF48019">
    <property type="entry name" value="post-AAA+ oligomerization domain-like"/>
    <property type="match status" value="1"/>
</dbReference>
<dbReference type="RefSeq" id="WP_413780472.1">
    <property type="nucleotide sequence ID" value="NZ_JAUOZS010000001.1"/>
</dbReference>
<dbReference type="SUPFAM" id="SSF52540">
    <property type="entry name" value="P-loop containing nucleoside triphosphate hydrolases"/>
    <property type="match status" value="1"/>
</dbReference>
<evidence type="ECO:0000313" key="12">
    <source>
        <dbReference type="Proteomes" id="UP001254848"/>
    </source>
</evidence>
<feature type="domain" description="DNA polymerase III delta subunit-like C-terminal" evidence="10">
    <location>
        <begin position="220"/>
        <end position="330"/>
    </location>
</feature>
<keyword evidence="5" id="KW-0235">DNA replication</keyword>
<evidence type="ECO:0000313" key="11">
    <source>
        <dbReference type="EMBL" id="MDT8901978.1"/>
    </source>
</evidence>
<organism evidence="11 12">
    <name type="scientific">Anaeroselena agilis</name>
    <dbReference type="NCBI Taxonomy" id="3063788"/>
    <lineage>
        <taxon>Bacteria</taxon>
        <taxon>Bacillati</taxon>
        <taxon>Bacillota</taxon>
        <taxon>Negativicutes</taxon>
        <taxon>Acetonemataceae</taxon>
        <taxon>Anaeroselena</taxon>
    </lineage>
</organism>